<keyword evidence="2" id="KW-1185">Reference proteome</keyword>
<evidence type="ECO:0000313" key="2">
    <source>
        <dbReference type="Proteomes" id="UP000318626"/>
    </source>
</evidence>
<reference evidence="2" key="1">
    <citation type="submission" date="2019-02" db="EMBL/GenBank/DDBJ databases">
        <title>Deep-cultivation of Planctomycetes and their phenomic and genomic characterization uncovers novel biology.</title>
        <authorList>
            <person name="Wiegand S."/>
            <person name="Jogler M."/>
            <person name="Boedeker C."/>
            <person name="Pinto D."/>
            <person name="Vollmers J."/>
            <person name="Rivas-Marin E."/>
            <person name="Kohn T."/>
            <person name="Peeters S.H."/>
            <person name="Heuer A."/>
            <person name="Rast P."/>
            <person name="Oberbeckmann S."/>
            <person name="Bunk B."/>
            <person name="Jeske O."/>
            <person name="Meyerdierks A."/>
            <person name="Storesund J.E."/>
            <person name="Kallscheuer N."/>
            <person name="Luecker S."/>
            <person name="Lage O.M."/>
            <person name="Pohl T."/>
            <person name="Merkel B.J."/>
            <person name="Hornburger P."/>
            <person name="Mueller R.-W."/>
            <person name="Bruemmer F."/>
            <person name="Labrenz M."/>
            <person name="Spormann A.M."/>
            <person name="Op den Camp H."/>
            <person name="Overmann J."/>
            <person name="Amann R."/>
            <person name="Jetten M.S.M."/>
            <person name="Mascher T."/>
            <person name="Medema M.H."/>
            <person name="Devos D.P."/>
            <person name="Kaster A.-K."/>
            <person name="Ovreas L."/>
            <person name="Rohde M."/>
            <person name="Galperin M.Y."/>
            <person name="Jogler C."/>
        </authorList>
    </citation>
    <scope>NUCLEOTIDE SEQUENCE [LARGE SCALE GENOMIC DNA]</scope>
    <source>
        <strain evidence="2">Pan97</strain>
    </source>
</reference>
<dbReference type="Proteomes" id="UP000318626">
    <property type="component" value="Chromosome"/>
</dbReference>
<dbReference type="RefSeq" id="WP_144977666.1">
    <property type="nucleotide sequence ID" value="NZ_CP036289.1"/>
</dbReference>
<dbReference type="KEGG" id="bvo:Pan97_51830"/>
<name>A0A518CFT7_9BACT</name>
<gene>
    <name evidence="1" type="ORF">Pan97_51830</name>
</gene>
<sequence>MKRTPLGSDPSIGMNFDPYPTEIAELIQNAPLCPLGPGNPDRSVLERLQAIDVNSLSNKPVKDHEMARACISGLWLLWNYLDESHTVSQDLPSSTGSYWHGIMHRREPDYGNAKYWFRRTGDHPAMEALAERANSLASGENLDRYTQFLAERHWDPMAMVDACEATARGKCANEELLRKVAQSEWETLFEYCYSRAF</sequence>
<dbReference type="AlphaFoldDB" id="A0A518CFT7"/>
<organism evidence="1 2">
    <name type="scientific">Bremerella volcania</name>
    <dbReference type="NCBI Taxonomy" id="2527984"/>
    <lineage>
        <taxon>Bacteria</taxon>
        <taxon>Pseudomonadati</taxon>
        <taxon>Planctomycetota</taxon>
        <taxon>Planctomycetia</taxon>
        <taxon>Pirellulales</taxon>
        <taxon>Pirellulaceae</taxon>
        <taxon>Bremerella</taxon>
    </lineage>
</organism>
<protein>
    <submittedName>
        <fullName evidence="1">Uncharacterized protein</fullName>
    </submittedName>
</protein>
<evidence type="ECO:0000313" key="1">
    <source>
        <dbReference type="EMBL" id="QDU78102.1"/>
    </source>
</evidence>
<proteinExistence type="predicted"/>
<accession>A0A518CFT7</accession>
<dbReference type="OrthoDB" id="370799at2"/>
<dbReference type="EMBL" id="CP036289">
    <property type="protein sequence ID" value="QDU78102.1"/>
    <property type="molecule type" value="Genomic_DNA"/>
</dbReference>